<reference evidence="1 2" key="1">
    <citation type="submission" date="2013-02" db="EMBL/GenBank/DDBJ databases">
        <authorList>
            <person name="Harkins D.M."/>
            <person name="Durkin A.S."/>
            <person name="Brinkac L.M."/>
            <person name="Haft D.H."/>
            <person name="Selengut J.D."/>
            <person name="Sanka R."/>
            <person name="DePew J."/>
            <person name="Purushe J."/>
            <person name="Tulsiani S.M."/>
            <person name="Graham G.C."/>
            <person name="Burns M.-A."/>
            <person name="Dohnt M.F."/>
            <person name="Smythe L.D."/>
            <person name="McKay D.B."/>
            <person name="Craig S.B."/>
            <person name="Vinetz J.M."/>
            <person name="Sutton G.G."/>
            <person name="Nierman W.C."/>
            <person name="Fouts D.E."/>
        </authorList>
    </citation>
    <scope>NUCLEOTIDE SEQUENCE [LARGE SCALE GENOMIC DNA]</scope>
    <source>
        <strain evidence="1 2">LT2186</strain>
    </source>
</reference>
<evidence type="ECO:0000313" key="1">
    <source>
        <dbReference type="EMBL" id="EMG13175.1"/>
    </source>
</evidence>
<accession>M3HKP2</accession>
<comment type="caution">
    <text evidence="1">The sequence shown here is derived from an EMBL/GenBank/DDBJ whole genome shotgun (WGS) entry which is preliminary data.</text>
</comment>
<name>M3HKP2_LEPIR</name>
<dbReference type="AlphaFoldDB" id="M3HKP2"/>
<gene>
    <name evidence="1" type="ORF">LEP1GSC151_1597</name>
</gene>
<organism evidence="1 2">
    <name type="scientific">Leptospira interrogans serovar Grippotyphosa str. LT2186</name>
    <dbReference type="NCBI Taxonomy" id="1001599"/>
    <lineage>
        <taxon>Bacteria</taxon>
        <taxon>Pseudomonadati</taxon>
        <taxon>Spirochaetota</taxon>
        <taxon>Spirochaetia</taxon>
        <taxon>Leptospirales</taxon>
        <taxon>Leptospiraceae</taxon>
        <taxon>Leptospira</taxon>
    </lineage>
</organism>
<protein>
    <submittedName>
        <fullName evidence="1">Uncharacterized protein</fullName>
    </submittedName>
</protein>
<dbReference type="BioCyc" id="LINT1001599:G11K9-1332-MONOMER"/>
<dbReference type="Proteomes" id="UP000011776">
    <property type="component" value="Unassembled WGS sequence"/>
</dbReference>
<sequence>MEDLCSFKIWLSFFIYLEPKIYNYLPKSIYVKKIEYTILGIF</sequence>
<proteinExistence type="predicted"/>
<dbReference type="EMBL" id="AFME02000031">
    <property type="protein sequence ID" value="EMG13175.1"/>
    <property type="molecule type" value="Genomic_DNA"/>
</dbReference>
<evidence type="ECO:0000313" key="2">
    <source>
        <dbReference type="Proteomes" id="UP000011776"/>
    </source>
</evidence>